<dbReference type="Gene3D" id="3.40.50.300">
    <property type="entry name" value="P-loop containing nucleotide triphosphate hydrolases"/>
    <property type="match status" value="1"/>
</dbReference>
<dbReference type="SUPFAM" id="SSF52540">
    <property type="entry name" value="P-loop containing nucleoside triphosphate hydrolases"/>
    <property type="match status" value="1"/>
</dbReference>
<comment type="caution">
    <text evidence="4">The sequence shown here is derived from an EMBL/GenBank/DDBJ whole genome shotgun (WGS) entry which is preliminary data.</text>
</comment>
<keyword evidence="5" id="KW-1185">Reference proteome</keyword>
<comment type="similarity">
    <text evidence="1">Belongs to the sulfotransferase 1 family.</text>
</comment>
<sequence length="235" mass="27782">MNDIDFEKASKINIEHRFPYFEYPMPGLDVIAETPSPRLIKSHLPFSILPNQMDKKKPKTIYVARNPKDTIVSYYWFGIKFLNVVPFNGSFEDYCRLFVTDQVAYGPWWKHVTEAWKRKDDENMLFLFYEDLQTDARKCVKQIAEFLGKSFTEEQIDLVVQHCNFDSMKKNRSVNYEWMKDDGIANKDEAFLRSGKVGDWRNHLSEDIVKQLDEIVATKLPADMREYIRDSLPEK</sequence>
<dbReference type="GO" id="GO:0008146">
    <property type="term" value="F:sulfotransferase activity"/>
    <property type="evidence" value="ECO:0007669"/>
    <property type="project" value="InterPro"/>
</dbReference>
<keyword evidence="2" id="KW-0808">Transferase</keyword>
<name>A0AAV3Y062_9GAST</name>
<evidence type="ECO:0000256" key="1">
    <source>
        <dbReference type="ARBA" id="ARBA00005771"/>
    </source>
</evidence>
<gene>
    <name evidence="4" type="ORF">PoB_000209400</name>
</gene>
<dbReference type="EMBL" id="BLXT01000273">
    <property type="protein sequence ID" value="GFN75588.1"/>
    <property type="molecule type" value="Genomic_DNA"/>
</dbReference>
<evidence type="ECO:0000259" key="3">
    <source>
        <dbReference type="Pfam" id="PF00685"/>
    </source>
</evidence>
<accession>A0AAV3Y062</accession>
<dbReference type="AlphaFoldDB" id="A0AAV3Y062"/>
<dbReference type="Pfam" id="PF00685">
    <property type="entry name" value="Sulfotransfer_1"/>
    <property type="match status" value="1"/>
</dbReference>
<evidence type="ECO:0000256" key="2">
    <source>
        <dbReference type="ARBA" id="ARBA00022679"/>
    </source>
</evidence>
<dbReference type="Proteomes" id="UP000735302">
    <property type="component" value="Unassembled WGS sequence"/>
</dbReference>
<proteinExistence type="inferred from homology"/>
<evidence type="ECO:0000313" key="5">
    <source>
        <dbReference type="Proteomes" id="UP000735302"/>
    </source>
</evidence>
<reference evidence="4 5" key="1">
    <citation type="journal article" date="2021" name="Elife">
        <title>Chloroplast acquisition without the gene transfer in kleptoplastic sea slugs, Plakobranchus ocellatus.</title>
        <authorList>
            <person name="Maeda T."/>
            <person name="Takahashi S."/>
            <person name="Yoshida T."/>
            <person name="Shimamura S."/>
            <person name="Takaki Y."/>
            <person name="Nagai Y."/>
            <person name="Toyoda A."/>
            <person name="Suzuki Y."/>
            <person name="Arimoto A."/>
            <person name="Ishii H."/>
            <person name="Satoh N."/>
            <person name="Nishiyama T."/>
            <person name="Hasebe M."/>
            <person name="Maruyama T."/>
            <person name="Minagawa J."/>
            <person name="Obokata J."/>
            <person name="Shigenobu S."/>
        </authorList>
    </citation>
    <scope>NUCLEOTIDE SEQUENCE [LARGE SCALE GENOMIC DNA]</scope>
</reference>
<dbReference type="InterPro" id="IPR027417">
    <property type="entry name" value="P-loop_NTPase"/>
</dbReference>
<dbReference type="InterPro" id="IPR000863">
    <property type="entry name" value="Sulfotransferase_dom"/>
</dbReference>
<feature type="domain" description="Sulfotransferase" evidence="3">
    <location>
        <begin position="3"/>
        <end position="220"/>
    </location>
</feature>
<organism evidence="4 5">
    <name type="scientific">Plakobranchus ocellatus</name>
    <dbReference type="NCBI Taxonomy" id="259542"/>
    <lineage>
        <taxon>Eukaryota</taxon>
        <taxon>Metazoa</taxon>
        <taxon>Spiralia</taxon>
        <taxon>Lophotrochozoa</taxon>
        <taxon>Mollusca</taxon>
        <taxon>Gastropoda</taxon>
        <taxon>Heterobranchia</taxon>
        <taxon>Euthyneura</taxon>
        <taxon>Panpulmonata</taxon>
        <taxon>Sacoglossa</taxon>
        <taxon>Placobranchoidea</taxon>
        <taxon>Plakobranchidae</taxon>
        <taxon>Plakobranchus</taxon>
    </lineage>
</organism>
<evidence type="ECO:0000313" key="4">
    <source>
        <dbReference type="EMBL" id="GFN75588.1"/>
    </source>
</evidence>
<dbReference type="PANTHER" id="PTHR11783">
    <property type="entry name" value="SULFOTRANSFERASE SULT"/>
    <property type="match status" value="1"/>
</dbReference>
<protein>
    <submittedName>
        <fullName evidence="4">Sulfotransferase</fullName>
    </submittedName>
</protein>